<keyword evidence="13 24" id="KW-0560">Oxidoreductase</keyword>
<evidence type="ECO:0000256" key="20">
    <source>
        <dbReference type="ARBA" id="ARBA00023180"/>
    </source>
</evidence>
<dbReference type="SUPFAM" id="SSF54768">
    <property type="entry name" value="dsRNA-binding domain-like"/>
    <property type="match status" value="2"/>
</dbReference>
<dbReference type="PANTHER" id="PTHR45727">
    <property type="entry name" value="NPC INTRACELLULAR CHOLESTEROL TRANSPORTER 1"/>
    <property type="match status" value="1"/>
</dbReference>
<feature type="transmembrane region" description="Helical" evidence="26">
    <location>
        <begin position="3012"/>
        <end position="3034"/>
    </location>
</feature>
<evidence type="ECO:0000256" key="17">
    <source>
        <dbReference type="ARBA" id="ARBA00023136"/>
    </source>
</evidence>
<keyword evidence="19" id="KW-1207">Sterol metabolism</keyword>
<keyword evidence="23" id="KW-0694">RNA-binding</keyword>
<feature type="transmembrane region" description="Helical" evidence="26">
    <location>
        <begin position="2946"/>
        <end position="2966"/>
    </location>
</feature>
<feature type="compositionally biased region" description="Polar residues" evidence="25">
    <location>
        <begin position="1"/>
        <end position="14"/>
    </location>
</feature>
<evidence type="ECO:0000256" key="22">
    <source>
        <dbReference type="ARBA" id="ARBA00034049"/>
    </source>
</evidence>
<feature type="transmembrane region" description="Helical" evidence="26">
    <location>
        <begin position="2377"/>
        <end position="2398"/>
    </location>
</feature>
<feature type="transmembrane region" description="Helical" evidence="26">
    <location>
        <begin position="2626"/>
        <end position="2646"/>
    </location>
</feature>
<dbReference type="PRINTS" id="PR00370">
    <property type="entry name" value="FMOXYGENASE"/>
</dbReference>
<dbReference type="SMART" id="SM00358">
    <property type="entry name" value="DSRM"/>
    <property type="match status" value="2"/>
</dbReference>
<evidence type="ECO:0000256" key="13">
    <source>
        <dbReference type="ARBA" id="ARBA00023002"/>
    </source>
</evidence>
<evidence type="ECO:0000256" key="4">
    <source>
        <dbReference type="ARBA" id="ARBA00009183"/>
    </source>
</evidence>
<reference evidence="30" key="1">
    <citation type="journal article" date="2020" name="J Insects Food Feed">
        <title>The yellow mealworm (Tenebrio molitor) genome: a resource for the emerging insects as food and feed industry.</title>
        <authorList>
            <person name="Eriksson T."/>
            <person name="Andere A."/>
            <person name="Kelstrup H."/>
            <person name="Emery V."/>
            <person name="Picard C."/>
        </authorList>
    </citation>
    <scope>NUCLEOTIDE SEQUENCE</scope>
    <source>
        <strain evidence="30">Stoneville</strain>
        <tissue evidence="30">Whole head</tissue>
    </source>
</reference>
<evidence type="ECO:0000256" key="8">
    <source>
        <dbReference type="ARBA" id="ARBA00022692"/>
    </source>
</evidence>
<dbReference type="GO" id="GO:0050660">
    <property type="term" value="F:flavin adenine dinucleotide binding"/>
    <property type="evidence" value="ECO:0007669"/>
    <property type="project" value="InterPro"/>
</dbReference>
<dbReference type="GO" id="GO:0030299">
    <property type="term" value="P:intestinal cholesterol absorption"/>
    <property type="evidence" value="ECO:0007669"/>
    <property type="project" value="TreeGrafter"/>
</dbReference>
<dbReference type="SUPFAM" id="SSF82866">
    <property type="entry name" value="Multidrug efflux transporter AcrB transmembrane domain"/>
    <property type="match status" value="2"/>
</dbReference>
<dbReference type="FunFam" id="3.50.50.60:FF:000138">
    <property type="entry name" value="Flavin-containing monooxygenase"/>
    <property type="match status" value="3"/>
</dbReference>
<dbReference type="PANTHER" id="PTHR45727:SF2">
    <property type="entry name" value="NPC INTRACELLULAR CHOLESTEROL TRANSPORTER 1"/>
    <property type="match status" value="1"/>
</dbReference>
<dbReference type="PROSITE" id="PS50137">
    <property type="entry name" value="DS_RBD"/>
    <property type="match status" value="2"/>
</dbReference>
<evidence type="ECO:0000256" key="5">
    <source>
        <dbReference type="ARBA" id="ARBA00022448"/>
    </source>
</evidence>
<evidence type="ECO:0000256" key="3">
    <source>
        <dbReference type="ARBA" id="ARBA00005585"/>
    </source>
</evidence>
<dbReference type="GO" id="GO:0042632">
    <property type="term" value="P:cholesterol homeostasis"/>
    <property type="evidence" value="ECO:0007669"/>
    <property type="project" value="TreeGrafter"/>
</dbReference>
<dbReference type="SUPFAM" id="SSF51905">
    <property type="entry name" value="FAD/NAD(P)-binding domain"/>
    <property type="match status" value="6"/>
</dbReference>
<keyword evidence="7 24" id="KW-0285">Flavoprotein</keyword>
<evidence type="ECO:0000259" key="27">
    <source>
        <dbReference type="PROSITE" id="PS50137"/>
    </source>
</evidence>
<keyword evidence="10 24" id="KW-0274">FAD</keyword>
<evidence type="ECO:0000256" key="23">
    <source>
        <dbReference type="PROSITE-ProRule" id="PRU00266"/>
    </source>
</evidence>
<feature type="transmembrane region" description="Helical" evidence="26">
    <location>
        <begin position="2491"/>
        <end position="2510"/>
    </location>
</feature>
<keyword evidence="6" id="KW-0153">Cholesterol metabolism</keyword>
<dbReference type="Pfam" id="PF01105">
    <property type="entry name" value="EMP24_GP25L"/>
    <property type="match status" value="1"/>
</dbReference>
<keyword evidence="12 26" id="KW-1133">Transmembrane helix</keyword>
<dbReference type="Pfam" id="PF22314">
    <property type="entry name" value="NPC1_MLD"/>
    <property type="match status" value="1"/>
</dbReference>
<evidence type="ECO:0000256" key="24">
    <source>
        <dbReference type="RuleBase" id="RU361177"/>
    </source>
</evidence>
<dbReference type="GO" id="GO:0012505">
    <property type="term" value="C:endomembrane system"/>
    <property type="evidence" value="ECO:0007669"/>
    <property type="project" value="UniProtKB-SubCell"/>
</dbReference>
<sequence length="3405" mass="386142">MTGFGQNKTSTASTAPIRPHEPIASAGSRNPEGAYSHCGRTKAVDKEFHLAIITGSASFVPLRLNRKIGTHEGAMGTAVGTTTRNLRKFKDDPRRLLSVKKKDDLMTVNVAFPPIYRRPAAATAPSTFILCIIPPMEIEQVFRKQSTHQHCGISARKSAGSHDLCFAPTVIAAKILLLQICNDLDFSRKSPNKEIRSVEACDLIKKRAFPPVDAISKHAVLASQTGADLSKQRFFRLATVADSISRRVRHDTAMCKFSAMKIAIIGAGGPGLCAGRHCLDENVSVDIFEQTGNVGGTWNYTDSTGCDENGIPIHSSMYKGLRTNLPKELMAFEDFPYPDRQKSYLPQEDVLAYIRNYTEKFQIEPHIKFYKRVVEIEPRDDLWLVEFEDVKSKQKETGRYDAIIVCNGHYKDPFTPEISGADNFAGRVRHSHDYRSPDCYKDKKVLILGAGPSGLDISQQVLAVAAKVYLSHKSKAVLPLPDSLQQKPLVTRLNGSRAFFEDGTSEEIDDILFCTGYNYTFPFLSSTCGVKIVDNYVHPLYKQIVSIEHPTLAFIGLPFTVCPFPLFDIQVRFFLSTLNGHFELPSKHQMLKELDEEIEKKSGVPVRKYHHLGVDQGCYFEDLAGTARIKRVPPVINKLYLRVRMSRNLTDCFRIINDERAAGLASARHVSAQGIHCEVFEMASELGGTWVYTDDIGTDQYGFPVYTAMYKGLRANLPKEVMGFPDFPISERDGSYLSQAEILDFLNTYANHFKLKELIRFDQMVTEIRPFEDKWRIKSLHRMSKEEYVDVYDVVMICNGHYNTPIIPDLPGQELFQGKILHSHHYRSVDLFKGKRVLVIGAGPSGLDIAFQISPVAGNIVISHHVFRREIKGEYPSNVSKKPEVLRIKNHEEIEFVDGSTCCFDVILHCTGYRYNFPFLHDSCGITIEDKRIQPLYKHIIHIEKPTMCFIGIPYYVCAFQMFDVQARFYCQYLNGTMSLPSKDMMRKDTEEDIEKRKAKGYSPRQVHLMGTEQQSYFEELAVTANITPIAPVVCKIWNDSDKSFYEDLKNFRNSKYRIVNNEHLKAQGISCDVLEMAPQLGGTWVYTDEVGQDRYGFPVYSAMYKGLRTNLPKEVMGYPDFPIPEQNKSYLTQAEILEFLNLYADHFKIRELIKFNRMVAEIRPLGEKWQIKSIDKPTKQEIVEVYDAVMICNGHYNDPIVPNLPGQEKFKGKIGHSHQYRSPDAFKDQRVLVIGAGPSGLDLALHISSVAQYVVLSHHTKEAVNTEYPANVTKKPDVLRITSEDQVEFVDGSCCRFDAIFYCTGYRYSFPFLHQTCGVTVDDNHIQPLYKHMIHIERPSMCFIGIPFNVCAFQMFDLQARYFCQYLNGSMPLPSKDMMRMDTEKDMQNRWAKGYTKRQAHMMGPDQQGYYEDLAAAANTTPIAPVIVKLRDESVKRLYDDLQNFREDRYKIVNNENFVKTKAMSQQNTKTPAMVLQEFTVKHGYSPPEYVLAMCKTGTHENEFHYKVHVANVCGVGFGRSKQVAKHNAASKALEILADRGLYDPSSNPAQEFNAQSHRNESDSPLKPTINFIGTLKDRCYEYKLPHPIFNEISDVGPPHCREFTYECKLASITTQSTANTKKQAKQLAARDMLDKIKDICPQLADQFASESNALTETDNEAVKKYNDLSTSLDVIPNRAVNIEDFTATLKKIMIEKGVKFEIFQEQFQQRNKEGLDYIFDLLEVKFKVELCQESPPIMCALFGLDTPFTVLAVGSSKESAEINVIDEKHSSTMNDFHKRSVIFCVAVLAAYVHGDCRMLHVCNEDDGTGRSQNCDEQSPPEPLNKTDPLYETASAQLREYCPHFYEDTEDPEVCCDNQQVIIMVKGFQSTVPFQRCPTCAKNIIKAYCIFSCGPNQYDFTFPLAYGYNETTNSSYITKAQENINENFLQDIFDSCKNVANPSSSELLIGSVCGEYGSAYCTPKRFFDYMGNYDNTFSPFTLVFNLVDDSDTGAINHTALKCNEAYDGSKACSCVDCELSCDSGVKFENLSDEEYIFGDVEESSFIAACVLFGIVLVTTICVVYLRVLFPRWFSQHKHEPADETKRKSIKQRINDYLESFFREWGTVMARRRLIVLLVSAVIIVALAIGIIMLQVTTDPVEIWAAPHSRSRQEKDFFDANFQPFYRTNQVFIKSVGIESFDWTQVIASENVSILHTFGPAFNRTFLNAVFDLQKEIESIKLDDGSGLESICYAPLVTVFSGPKTIDVCTVQSLLGFFKNNASLIESDNYEQTFINCLSSPFSMDCLAPYGGPIEPGLTLGGNLLENYTDATAVSLTFLVENHLDEDDLKAALEWEEKFIDLMKAWEQFKKPEFMEIAYSAERSVEDEIARTSSSEMGTVAISYVVMFIYIAVALGRYTLSDRFLVETKIFLGIGGVLIVLGSVLSSIGICGYAGIPTTLLTIEVIPFLVLAVGVDNIFILVQTHMRQPINKDLSLEERIGATMAKVGPSMLLTSSSEIFCFAIGALSSMPAVNTFAIYATIAIFLDFVLQITAFVALFTLDMQRYENNRMEIFLWEKSSTPPEEAGPGIVYKIWKKYFTPLVMEFPIRCGVLVLFSAWFSVSIAVIPSIGLGLDQQLSMPKDSHVLTYFNFMNELMGMGPPVYWVTKGNVNYSSLDYQRKVCGGIDCDENSMAIQLFRAHKQADLTRISKQATSWVDDFNDWASADGCCKYFSSNGTFCPHTYSNNLCDSCRFDLMGLSRVEYFNKFVSFFLMDNPDKNCAKGGHAAYAGGMNFLLDENGIVTIESASVMSYHTILRGSADYIAALKYARHIADNLTETLNIEGVEIFPYSIFYTYFEQYLSIWTDALESLGLSLLVVFVVAFLISGFDIFTACVILFVVFMIIVDMMGIMYFWSISFNAVSLVNLVMSVGIAVEFCGHIVHHYVHSNKPNSVERASDALTEMGSSVLSGITLTKFTGIVVLAFAQSQIFQIFYFRMYLSIVIVGALHGLIFLPVLLSFLENGEKADIIMIGWRCLCLLFAFLANVECIMWTLKANTQKCLKEELQGNVPVIGEFEVSEAMGQKVDCVVRDSKGHILYQREDITKGKLTFNTESYDTYEICFISRVSQNVRGIGQDVSLITKHGVETKNYEMLGEAAQLKPIEKELKRLEDLSNEIVQDFALMRKREEEMRDTNDRIVWKFEVMCVDFCDSGAIMISGEDLKNSLVKEIRREEWRNKINPEEYNRNSELFEEIRQENLTKVATRNKNFHSKKYKKSIPQKRGPQDFKNVDPKTREAYEKWRKENDLEKKCPQVHTKNLLFLLHYLNAGPSRTEDELRECLKRQNSQFEVFWDSPSYILSLLRRCVLTRDWSNMTYFLLILLNYDRKYLPIVKNMCRVMVKFNPLVKECDLEDQFKALIEKPSEV</sequence>
<feature type="domain" description="DRBM" evidence="27">
    <location>
        <begin position="1572"/>
        <end position="1640"/>
    </location>
</feature>
<evidence type="ECO:0000256" key="18">
    <source>
        <dbReference type="ARBA" id="ARBA00023157"/>
    </source>
</evidence>
<evidence type="ECO:0000256" key="16">
    <source>
        <dbReference type="ARBA" id="ARBA00023098"/>
    </source>
</evidence>
<dbReference type="InterPro" id="IPR032190">
    <property type="entry name" value="NPC1_N"/>
</dbReference>
<evidence type="ECO:0000256" key="12">
    <source>
        <dbReference type="ARBA" id="ARBA00022989"/>
    </source>
</evidence>
<dbReference type="InterPro" id="IPR053956">
    <property type="entry name" value="NPC1_MLD"/>
</dbReference>
<feature type="transmembrane region" description="Helical" evidence="26">
    <location>
        <begin position="2592"/>
        <end position="2614"/>
    </location>
</feature>
<feature type="transmembrane region" description="Helical" evidence="26">
    <location>
        <begin position="2978"/>
        <end position="3000"/>
    </location>
</feature>
<feature type="domain" description="SSD" evidence="28">
    <location>
        <begin position="2376"/>
        <end position="2541"/>
    </location>
</feature>
<feature type="transmembrane region" description="Helical" evidence="26">
    <location>
        <begin position="2844"/>
        <end position="2865"/>
    </location>
</feature>
<feature type="region of interest" description="Disordered" evidence="25">
    <location>
        <begin position="1548"/>
        <end position="1567"/>
    </location>
</feature>
<evidence type="ECO:0000256" key="14">
    <source>
        <dbReference type="ARBA" id="ARBA00023033"/>
    </source>
</evidence>
<dbReference type="Pfam" id="PF00035">
    <property type="entry name" value="dsrm"/>
    <property type="match status" value="2"/>
</dbReference>
<keyword evidence="5" id="KW-0813">Transport</keyword>
<evidence type="ECO:0000313" key="30">
    <source>
        <dbReference type="EMBL" id="KAH0815182.1"/>
    </source>
</evidence>
<evidence type="ECO:0000256" key="26">
    <source>
        <dbReference type="SAM" id="Phobius"/>
    </source>
</evidence>
<comment type="catalytic activity">
    <reaction evidence="22">
        <text>cholesterol(in) = cholesterol(out)</text>
        <dbReference type="Rhea" id="RHEA:39747"/>
        <dbReference type="ChEBI" id="CHEBI:16113"/>
    </reaction>
</comment>
<keyword evidence="15" id="KW-0445">Lipid transport</keyword>
<organism evidence="30 31">
    <name type="scientific">Tenebrio molitor</name>
    <name type="common">Yellow mealworm beetle</name>
    <dbReference type="NCBI Taxonomy" id="7067"/>
    <lineage>
        <taxon>Eukaryota</taxon>
        <taxon>Metazoa</taxon>
        <taxon>Ecdysozoa</taxon>
        <taxon>Arthropoda</taxon>
        <taxon>Hexapoda</taxon>
        <taxon>Insecta</taxon>
        <taxon>Pterygota</taxon>
        <taxon>Neoptera</taxon>
        <taxon>Endopterygota</taxon>
        <taxon>Coleoptera</taxon>
        <taxon>Polyphaga</taxon>
        <taxon>Cucujiformia</taxon>
        <taxon>Tenebrionidae</taxon>
        <taxon>Tenebrio</taxon>
    </lineage>
</organism>
<dbReference type="Pfam" id="PF00743">
    <property type="entry name" value="FMO-like"/>
    <property type="match status" value="6"/>
</dbReference>
<evidence type="ECO:0000256" key="2">
    <source>
        <dbReference type="ARBA" id="ARBA00004127"/>
    </source>
</evidence>
<feature type="transmembrane region" description="Helical" evidence="26">
    <location>
        <begin position="2114"/>
        <end position="2134"/>
    </location>
</feature>
<evidence type="ECO:0000256" key="11">
    <source>
        <dbReference type="ARBA" id="ARBA00022857"/>
    </source>
</evidence>
<comment type="subcellular location">
    <subcellularLocation>
        <location evidence="2">Endomembrane system</location>
        <topology evidence="2">Multi-pass membrane protein</topology>
    </subcellularLocation>
</comment>
<evidence type="ECO:0000256" key="9">
    <source>
        <dbReference type="ARBA" id="ARBA00022729"/>
    </source>
</evidence>
<comment type="similarity">
    <text evidence="3">Belongs to the patched family.</text>
</comment>
<evidence type="ECO:0000313" key="31">
    <source>
        <dbReference type="Proteomes" id="UP000719412"/>
    </source>
</evidence>
<evidence type="ECO:0000256" key="15">
    <source>
        <dbReference type="ARBA" id="ARBA00023055"/>
    </source>
</evidence>
<dbReference type="InterPro" id="IPR014720">
    <property type="entry name" value="dsRBD_dom"/>
</dbReference>
<feature type="transmembrane region" description="Helical" evidence="26">
    <location>
        <begin position="2871"/>
        <end position="2895"/>
    </location>
</feature>
<feature type="domain" description="GOLD" evidence="29">
    <location>
        <begin position="3039"/>
        <end position="3184"/>
    </location>
</feature>
<feature type="region of interest" description="Disordered" evidence="25">
    <location>
        <begin position="1"/>
        <end position="36"/>
    </location>
</feature>
<dbReference type="PROSITE" id="PS50156">
    <property type="entry name" value="SSD"/>
    <property type="match status" value="1"/>
</dbReference>
<keyword evidence="11" id="KW-0521">NADP</keyword>
<feature type="domain" description="DRBM" evidence="27">
    <location>
        <begin position="1472"/>
        <end position="1540"/>
    </location>
</feature>
<evidence type="ECO:0000259" key="28">
    <source>
        <dbReference type="PROSITE" id="PS50156"/>
    </source>
</evidence>
<keyword evidence="16" id="KW-0443">Lipid metabolism</keyword>
<evidence type="ECO:0000256" key="21">
    <source>
        <dbReference type="ARBA" id="ARBA00023221"/>
    </source>
</evidence>
<comment type="caution">
    <text evidence="30">The sequence shown here is derived from an EMBL/GenBank/DDBJ whole genome shotgun (WGS) entry which is preliminary data.</text>
</comment>
<evidence type="ECO:0000256" key="1">
    <source>
        <dbReference type="ARBA" id="ARBA00001974"/>
    </source>
</evidence>
<dbReference type="GO" id="GO:0008203">
    <property type="term" value="P:cholesterol metabolic process"/>
    <property type="evidence" value="ECO:0007669"/>
    <property type="project" value="UniProtKB-KW"/>
</dbReference>
<feature type="transmembrane region" description="Helical" evidence="26">
    <location>
        <begin position="2907"/>
        <end position="2926"/>
    </location>
</feature>
<dbReference type="GO" id="GO:0004499">
    <property type="term" value="F:N,N-dimethylaniline monooxygenase activity"/>
    <property type="evidence" value="ECO:0007669"/>
    <property type="project" value="InterPro"/>
</dbReference>
<dbReference type="InterPro" id="IPR009038">
    <property type="entry name" value="GOLD_dom"/>
</dbReference>
<dbReference type="NCBIfam" id="TIGR00917">
    <property type="entry name" value="2A060601"/>
    <property type="match status" value="1"/>
</dbReference>
<dbReference type="PROSITE" id="PS50866">
    <property type="entry name" value="GOLD"/>
    <property type="match status" value="1"/>
</dbReference>
<feature type="transmembrane region" description="Helical" evidence="26">
    <location>
        <begin position="2441"/>
        <end position="2462"/>
    </location>
</feature>
<dbReference type="InterPro" id="IPR036188">
    <property type="entry name" value="FAD/NAD-bd_sf"/>
</dbReference>
<keyword evidence="18" id="KW-1015">Disulfide bond</keyword>
<comment type="cofactor">
    <cofactor evidence="1 24">
        <name>FAD</name>
        <dbReference type="ChEBI" id="CHEBI:57692"/>
    </cofactor>
</comment>
<protein>
    <recommendedName>
        <fullName evidence="24">Flavin-containing monooxygenase</fullName>
        <ecNumber evidence="24">1.-.-.-</ecNumber>
    </recommendedName>
</protein>
<dbReference type="InterPro" id="IPR000731">
    <property type="entry name" value="SSD"/>
</dbReference>
<comment type="similarity">
    <text evidence="4 24">Belongs to the FMO family.</text>
</comment>
<evidence type="ECO:0000256" key="7">
    <source>
        <dbReference type="ARBA" id="ARBA00022630"/>
    </source>
</evidence>
<accession>A0A8J6LC18</accession>
<reference evidence="30" key="2">
    <citation type="submission" date="2021-08" db="EMBL/GenBank/DDBJ databases">
        <authorList>
            <person name="Eriksson T."/>
        </authorList>
    </citation>
    <scope>NUCLEOTIDE SEQUENCE</scope>
    <source>
        <strain evidence="30">Stoneville</strain>
        <tissue evidence="30">Whole head</tissue>
    </source>
</reference>
<evidence type="ECO:0000259" key="29">
    <source>
        <dbReference type="PROSITE" id="PS50866"/>
    </source>
</evidence>
<dbReference type="Gene3D" id="1.20.1640.10">
    <property type="entry name" value="Multidrug efflux transporter AcrB transmembrane domain"/>
    <property type="match status" value="2"/>
</dbReference>
<dbReference type="EC" id="1.-.-.-" evidence="24"/>
<keyword evidence="9" id="KW-0732">Signal</keyword>
<dbReference type="GO" id="GO:0015485">
    <property type="term" value="F:cholesterol binding"/>
    <property type="evidence" value="ECO:0007669"/>
    <property type="project" value="TreeGrafter"/>
</dbReference>
<evidence type="ECO:0000256" key="6">
    <source>
        <dbReference type="ARBA" id="ARBA00022548"/>
    </source>
</evidence>
<feature type="transmembrane region" description="Helical" evidence="26">
    <location>
        <begin position="2046"/>
        <end position="2070"/>
    </location>
</feature>
<keyword evidence="21" id="KW-0753">Steroid metabolism</keyword>
<evidence type="ECO:0000256" key="25">
    <source>
        <dbReference type="SAM" id="MobiDB-lite"/>
    </source>
</evidence>
<dbReference type="GO" id="GO:0015918">
    <property type="term" value="P:sterol transport"/>
    <property type="evidence" value="ECO:0007669"/>
    <property type="project" value="TreeGrafter"/>
</dbReference>
<feature type="transmembrane region" description="Helical" evidence="26">
    <location>
        <begin position="2516"/>
        <end position="2541"/>
    </location>
</feature>
<dbReference type="SMART" id="SM01190">
    <property type="entry name" value="EMP24_GP25L"/>
    <property type="match status" value="1"/>
</dbReference>
<keyword evidence="17 26" id="KW-0472">Membrane</keyword>
<dbReference type="InterPro" id="IPR053958">
    <property type="entry name" value="HMGCR/SNAP/NPC1-like_SSD"/>
</dbReference>
<dbReference type="EMBL" id="JABDTM020023441">
    <property type="protein sequence ID" value="KAH0815182.1"/>
    <property type="molecule type" value="Genomic_DNA"/>
</dbReference>
<feature type="transmembrane region" description="Helical" evidence="26">
    <location>
        <begin position="2410"/>
        <end position="2435"/>
    </location>
</feature>
<dbReference type="Gene3D" id="3.50.50.60">
    <property type="entry name" value="FAD/NAD(P)-binding domain"/>
    <property type="match status" value="6"/>
</dbReference>
<dbReference type="GO" id="GO:0003723">
    <property type="term" value="F:RNA binding"/>
    <property type="evidence" value="ECO:0007669"/>
    <property type="project" value="UniProtKB-UniRule"/>
</dbReference>
<keyword evidence="8 26" id="KW-0812">Transmembrane</keyword>
<dbReference type="InterPro" id="IPR020946">
    <property type="entry name" value="Flavin_mOase-like"/>
</dbReference>
<dbReference type="Gene3D" id="3.30.160.20">
    <property type="match status" value="2"/>
</dbReference>
<dbReference type="Proteomes" id="UP000719412">
    <property type="component" value="Unassembled WGS sequence"/>
</dbReference>
<dbReference type="GO" id="GO:0005886">
    <property type="term" value="C:plasma membrane"/>
    <property type="evidence" value="ECO:0007669"/>
    <property type="project" value="TreeGrafter"/>
</dbReference>
<dbReference type="GO" id="GO:0010468">
    <property type="term" value="P:regulation of gene expression"/>
    <property type="evidence" value="ECO:0007669"/>
    <property type="project" value="UniProtKB-ARBA"/>
</dbReference>
<dbReference type="InterPro" id="IPR000960">
    <property type="entry name" value="Flavin_mOase"/>
</dbReference>
<dbReference type="FunFam" id="1.20.1640.10:FF:000008">
    <property type="entry name" value="NPC intracellular cholesterol transporter 1"/>
    <property type="match status" value="1"/>
</dbReference>
<dbReference type="Pfam" id="PF16414">
    <property type="entry name" value="NPC1_N"/>
    <property type="match status" value="1"/>
</dbReference>
<keyword evidence="20" id="KW-0325">Glycoprotein</keyword>
<dbReference type="Pfam" id="PF12349">
    <property type="entry name" value="Sterol-sensing"/>
    <property type="match status" value="1"/>
</dbReference>
<gene>
    <name evidence="30" type="ORF">GEV33_007608</name>
</gene>
<name>A0A8J6LC18_TENMO</name>
<dbReference type="CDD" id="cd00048">
    <property type="entry name" value="DSRM_SF"/>
    <property type="match status" value="1"/>
</dbReference>
<dbReference type="InterPro" id="IPR004765">
    <property type="entry name" value="NPC1-like"/>
</dbReference>
<evidence type="ECO:0000256" key="10">
    <source>
        <dbReference type="ARBA" id="ARBA00022827"/>
    </source>
</evidence>
<feature type="compositionally biased region" description="Polar residues" evidence="25">
    <location>
        <begin position="1548"/>
        <end position="1558"/>
    </location>
</feature>
<evidence type="ECO:0000256" key="19">
    <source>
        <dbReference type="ARBA" id="ARBA00023166"/>
    </source>
</evidence>
<keyword evidence="31" id="KW-1185">Reference proteome</keyword>
<dbReference type="GO" id="GO:0005319">
    <property type="term" value="F:lipid transporter activity"/>
    <property type="evidence" value="ECO:0007669"/>
    <property type="project" value="InterPro"/>
</dbReference>
<proteinExistence type="inferred from homology"/>
<dbReference type="GO" id="GO:0050661">
    <property type="term" value="F:NADP binding"/>
    <property type="evidence" value="ECO:0007669"/>
    <property type="project" value="InterPro"/>
</dbReference>
<keyword evidence="14 24" id="KW-0503">Monooxygenase</keyword>